<dbReference type="PANTHER" id="PTHR30055:SF234">
    <property type="entry name" value="HTH-TYPE TRANSCRIPTIONAL REGULATOR BETI"/>
    <property type="match status" value="1"/>
</dbReference>
<keyword evidence="7" id="KW-1185">Reference proteome</keyword>
<sequence>MAERRSSRAGKAPVAARDEILEVALDRFSRLGFDGVSTAAIAQGVGISQSLILYHFETKEAMWRAAMERLFSRVGVRALVDQAAYKDLDIANRLKVVLRRFVHTSARHPELGRVILTEGTAGGARFDWLFETWLKPSYSLYRQIFEEGIEAGVLKPHDPWLSMLAAHSAGAMLFNLAPLTERLLGRSPFDAEVVERQADLLVDLMLNGLLRQPG</sequence>
<dbReference type="SUPFAM" id="SSF48498">
    <property type="entry name" value="Tetracyclin repressor-like, C-terminal domain"/>
    <property type="match status" value="1"/>
</dbReference>
<evidence type="ECO:0000259" key="5">
    <source>
        <dbReference type="PROSITE" id="PS50977"/>
    </source>
</evidence>
<dbReference type="PROSITE" id="PS50977">
    <property type="entry name" value="HTH_TETR_2"/>
    <property type="match status" value="1"/>
</dbReference>
<accession>A0A7G5ILF9</accession>
<evidence type="ECO:0000256" key="1">
    <source>
        <dbReference type="ARBA" id="ARBA00023015"/>
    </source>
</evidence>
<dbReference type="Pfam" id="PF14514">
    <property type="entry name" value="TetR_C_9"/>
    <property type="match status" value="1"/>
</dbReference>
<dbReference type="SUPFAM" id="SSF46689">
    <property type="entry name" value="Homeodomain-like"/>
    <property type="match status" value="1"/>
</dbReference>
<evidence type="ECO:0000256" key="3">
    <source>
        <dbReference type="ARBA" id="ARBA00023163"/>
    </source>
</evidence>
<evidence type="ECO:0000313" key="7">
    <source>
        <dbReference type="Proteomes" id="UP000515292"/>
    </source>
</evidence>
<dbReference type="InterPro" id="IPR001647">
    <property type="entry name" value="HTH_TetR"/>
</dbReference>
<organism evidence="6 7">
    <name type="scientific">Sandaracinobacteroides saxicola</name>
    <dbReference type="NCBI Taxonomy" id="2759707"/>
    <lineage>
        <taxon>Bacteria</taxon>
        <taxon>Pseudomonadati</taxon>
        <taxon>Pseudomonadota</taxon>
        <taxon>Alphaproteobacteria</taxon>
        <taxon>Sphingomonadales</taxon>
        <taxon>Sphingosinicellaceae</taxon>
        <taxon>Sandaracinobacteroides</taxon>
    </lineage>
</organism>
<evidence type="ECO:0000256" key="4">
    <source>
        <dbReference type="PROSITE-ProRule" id="PRU00335"/>
    </source>
</evidence>
<dbReference type="Proteomes" id="UP000515292">
    <property type="component" value="Chromosome"/>
</dbReference>
<dbReference type="InterPro" id="IPR011075">
    <property type="entry name" value="TetR_C"/>
</dbReference>
<dbReference type="Pfam" id="PF00440">
    <property type="entry name" value="TetR_N"/>
    <property type="match status" value="1"/>
</dbReference>
<feature type="DNA-binding region" description="H-T-H motif" evidence="4">
    <location>
        <begin position="37"/>
        <end position="56"/>
    </location>
</feature>
<reference evidence="6 7" key="1">
    <citation type="submission" date="2020-07" db="EMBL/GenBank/DDBJ databases">
        <title>Complete genome sequence for Sandaracinobacter sp. M6.</title>
        <authorList>
            <person name="Tang Y."/>
            <person name="Liu Q."/>
            <person name="Guo Z."/>
            <person name="Lei P."/>
            <person name="Huang B."/>
        </authorList>
    </citation>
    <scope>NUCLEOTIDE SEQUENCE [LARGE SCALE GENOMIC DNA]</scope>
    <source>
        <strain evidence="6 7">M6</strain>
    </source>
</reference>
<keyword evidence="2 4" id="KW-0238">DNA-binding</keyword>
<dbReference type="RefSeq" id="WP_182298024.1">
    <property type="nucleotide sequence ID" value="NZ_CP059851.1"/>
</dbReference>
<dbReference type="AlphaFoldDB" id="A0A7G5ILF9"/>
<dbReference type="GO" id="GO:0000976">
    <property type="term" value="F:transcription cis-regulatory region binding"/>
    <property type="evidence" value="ECO:0007669"/>
    <property type="project" value="TreeGrafter"/>
</dbReference>
<keyword evidence="1" id="KW-0805">Transcription regulation</keyword>
<feature type="domain" description="HTH tetR-type" evidence="5">
    <location>
        <begin position="14"/>
        <end position="74"/>
    </location>
</feature>
<dbReference type="PRINTS" id="PR00455">
    <property type="entry name" value="HTHTETR"/>
</dbReference>
<proteinExistence type="predicted"/>
<dbReference type="EMBL" id="CP059851">
    <property type="protein sequence ID" value="QMW24201.1"/>
    <property type="molecule type" value="Genomic_DNA"/>
</dbReference>
<name>A0A7G5ILF9_9SPHN</name>
<evidence type="ECO:0000313" key="6">
    <source>
        <dbReference type="EMBL" id="QMW24201.1"/>
    </source>
</evidence>
<evidence type="ECO:0000256" key="2">
    <source>
        <dbReference type="ARBA" id="ARBA00023125"/>
    </source>
</evidence>
<dbReference type="KEGG" id="sand:H3309_07030"/>
<dbReference type="InterPro" id="IPR050109">
    <property type="entry name" value="HTH-type_TetR-like_transc_reg"/>
</dbReference>
<dbReference type="Gene3D" id="1.10.357.10">
    <property type="entry name" value="Tetracycline Repressor, domain 2"/>
    <property type="match status" value="1"/>
</dbReference>
<keyword evidence="3" id="KW-0804">Transcription</keyword>
<gene>
    <name evidence="6" type="ORF">H3309_07030</name>
</gene>
<dbReference type="InterPro" id="IPR009057">
    <property type="entry name" value="Homeodomain-like_sf"/>
</dbReference>
<dbReference type="PANTHER" id="PTHR30055">
    <property type="entry name" value="HTH-TYPE TRANSCRIPTIONAL REGULATOR RUTR"/>
    <property type="match status" value="1"/>
</dbReference>
<protein>
    <submittedName>
        <fullName evidence="6">TetR family transcriptional regulator</fullName>
    </submittedName>
</protein>
<dbReference type="InterPro" id="IPR036271">
    <property type="entry name" value="Tet_transcr_reg_TetR-rel_C_sf"/>
</dbReference>
<dbReference type="GO" id="GO:0003700">
    <property type="term" value="F:DNA-binding transcription factor activity"/>
    <property type="evidence" value="ECO:0007669"/>
    <property type="project" value="TreeGrafter"/>
</dbReference>